<evidence type="ECO:0000256" key="2">
    <source>
        <dbReference type="ARBA" id="ARBA00008072"/>
    </source>
</evidence>
<dbReference type="SUPFAM" id="SSF51735">
    <property type="entry name" value="NAD(P)-binding Rossmann-fold domains"/>
    <property type="match status" value="1"/>
</dbReference>
<accession>A0A285PJR9</accession>
<dbReference type="OrthoDB" id="1700359at2"/>
<keyword evidence="4" id="KW-0862">Zinc</keyword>
<dbReference type="Pfam" id="PF08240">
    <property type="entry name" value="ADH_N"/>
    <property type="match status" value="1"/>
</dbReference>
<dbReference type="EC" id="1.1.1.264" evidence="8"/>
<dbReference type="GO" id="GO:0046872">
    <property type="term" value="F:metal ion binding"/>
    <property type="evidence" value="ECO:0007669"/>
    <property type="project" value="UniProtKB-KW"/>
</dbReference>
<feature type="domain" description="Alcohol dehydrogenase-like N-terminal" evidence="7">
    <location>
        <begin position="26"/>
        <end position="134"/>
    </location>
</feature>
<comment type="cofactor">
    <cofactor evidence="1">
        <name>Zn(2+)</name>
        <dbReference type="ChEBI" id="CHEBI:29105"/>
    </cofactor>
</comment>
<evidence type="ECO:0000256" key="4">
    <source>
        <dbReference type="ARBA" id="ARBA00022833"/>
    </source>
</evidence>
<dbReference type="RefSeq" id="WP_057745673.1">
    <property type="nucleotide sequence ID" value="NZ_BJLU01000002.1"/>
</dbReference>
<organism evidence="8 9">
    <name type="scientific">Weissella viridescens</name>
    <name type="common">Lactobacillus viridescens</name>
    <dbReference type="NCBI Taxonomy" id="1629"/>
    <lineage>
        <taxon>Bacteria</taxon>
        <taxon>Bacillati</taxon>
        <taxon>Bacillota</taxon>
        <taxon>Bacilli</taxon>
        <taxon>Lactobacillales</taxon>
        <taxon>Lactobacillaceae</taxon>
        <taxon>Weissella</taxon>
    </lineage>
</organism>
<dbReference type="Gene3D" id="3.90.180.10">
    <property type="entry name" value="Medium-chain alcohol dehydrogenases, catalytic domain"/>
    <property type="match status" value="1"/>
</dbReference>
<keyword evidence="5 8" id="KW-0560">Oxidoreductase</keyword>
<name>A0A285PJR9_WEIVI</name>
<dbReference type="AlphaFoldDB" id="A0A285PJR9"/>
<sequence>MFNNVYRLTGVRQIEQVTTTVDSADPESVIVRPTLMSICRADERYYTGTRDKKVLAERLPMALIHEAVGVVVRDNTGTYAPGTHVAMVPTNPHGFDELVSDNYLKTSTFSSSTTDGFMREYVFIKPENLVEIPKGAQGDMDAFIEVITVAIQAVRRLKESMIPRDRRIGIWGDGNVAYITAVVAKEEFPDAEIVVLGKHSEKLDYISFAETMLIDEVPDDYMFDQAIEAVGGMGSESAIDQIIAHLNPRGAIVLSGVSEDKVAINTRMVLEKGLDLVGTTRSTRSDFEHAIHLLTDNDAVQDRLGLLVQNIKPINKINDITEAFDEDLNMSWGKTVMKWNM</sequence>
<dbReference type="InterPro" id="IPR013154">
    <property type="entry name" value="ADH-like_N"/>
</dbReference>
<protein>
    <submittedName>
        <fullName evidence="8">L-idonate 5-dehydrogenase</fullName>
        <ecNumber evidence="8">1.1.1.264</ecNumber>
    </submittedName>
</protein>
<evidence type="ECO:0000256" key="5">
    <source>
        <dbReference type="ARBA" id="ARBA00023002"/>
    </source>
</evidence>
<keyword evidence="3" id="KW-0479">Metal-binding</keyword>
<evidence type="ECO:0000259" key="7">
    <source>
        <dbReference type="Pfam" id="PF08240"/>
    </source>
</evidence>
<dbReference type="Proteomes" id="UP000254621">
    <property type="component" value="Unassembled WGS sequence"/>
</dbReference>
<dbReference type="Pfam" id="PF00107">
    <property type="entry name" value="ADH_zinc_N"/>
    <property type="match status" value="1"/>
</dbReference>
<evidence type="ECO:0000256" key="1">
    <source>
        <dbReference type="ARBA" id="ARBA00001947"/>
    </source>
</evidence>
<feature type="domain" description="Alcohol dehydrogenase-like C-terminal" evidence="6">
    <location>
        <begin position="218"/>
        <end position="295"/>
    </location>
</feature>
<dbReference type="InterPro" id="IPR011032">
    <property type="entry name" value="GroES-like_sf"/>
</dbReference>
<dbReference type="InterPro" id="IPR036291">
    <property type="entry name" value="NAD(P)-bd_dom_sf"/>
</dbReference>
<dbReference type="Gene3D" id="3.40.50.720">
    <property type="entry name" value="NAD(P)-binding Rossmann-like Domain"/>
    <property type="match status" value="1"/>
</dbReference>
<dbReference type="STRING" id="1629.IV50_GL000912"/>
<evidence type="ECO:0000256" key="3">
    <source>
        <dbReference type="ARBA" id="ARBA00022723"/>
    </source>
</evidence>
<evidence type="ECO:0000313" key="8">
    <source>
        <dbReference type="EMBL" id="SUP52929.1"/>
    </source>
</evidence>
<dbReference type="GO" id="GO:0050572">
    <property type="term" value="F:L-idonate 5-dehydrogenase [NAD(P)+] activity"/>
    <property type="evidence" value="ECO:0007669"/>
    <property type="project" value="UniProtKB-EC"/>
</dbReference>
<evidence type="ECO:0000313" key="9">
    <source>
        <dbReference type="Proteomes" id="UP000254621"/>
    </source>
</evidence>
<reference evidence="8 9" key="1">
    <citation type="submission" date="2018-06" db="EMBL/GenBank/DDBJ databases">
        <authorList>
            <consortium name="Pathogen Informatics"/>
            <person name="Doyle S."/>
        </authorList>
    </citation>
    <scope>NUCLEOTIDE SEQUENCE [LARGE SCALE GENOMIC DNA]</scope>
    <source>
        <strain evidence="8 9">NCTC13645</strain>
    </source>
</reference>
<dbReference type="InterPro" id="IPR013149">
    <property type="entry name" value="ADH-like_C"/>
</dbReference>
<dbReference type="PANTHER" id="PTHR43350:SF19">
    <property type="entry name" value="D-GULOSIDE 3-DEHYDROGENASE"/>
    <property type="match status" value="1"/>
</dbReference>
<dbReference type="SUPFAM" id="SSF50129">
    <property type="entry name" value="GroES-like"/>
    <property type="match status" value="1"/>
</dbReference>
<dbReference type="PANTHER" id="PTHR43350">
    <property type="entry name" value="NAD-DEPENDENT ALCOHOL DEHYDROGENASE"/>
    <property type="match status" value="1"/>
</dbReference>
<gene>
    <name evidence="8" type="primary">idnD</name>
    <name evidence="8" type="ORF">NCTC13645_00832</name>
</gene>
<proteinExistence type="inferred from homology"/>
<evidence type="ECO:0000259" key="6">
    <source>
        <dbReference type="Pfam" id="PF00107"/>
    </source>
</evidence>
<dbReference type="EMBL" id="UHIV01000001">
    <property type="protein sequence ID" value="SUP52929.1"/>
    <property type="molecule type" value="Genomic_DNA"/>
</dbReference>
<comment type="similarity">
    <text evidence="2">Belongs to the zinc-containing alcohol dehydrogenase family.</text>
</comment>